<dbReference type="GO" id="GO:0006281">
    <property type="term" value="P:DNA repair"/>
    <property type="evidence" value="ECO:0007669"/>
    <property type="project" value="TreeGrafter"/>
</dbReference>
<dbReference type="InterPro" id="IPR046938">
    <property type="entry name" value="DNA_clamp_sf"/>
</dbReference>
<evidence type="ECO:0000313" key="3">
    <source>
        <dbReference type="EMBL" id="VFT98786.1"/>
    </source>
</evidence>
<gene>
    <name evidence="3" type="primary">Aste57867_22118</name>
    <name evidence="2" type="ORF">As57867_022049</name>
    <name evidence="3" type="ORF">ASTE57867_22118</name>
</gene>
<feature type="compositionally biased region" description="Low complexity" evidence="1">
    <location>
        <begin position="296"/>
        <end position="305"/>
    </location>
</feature>
<dbReference type="SUPFAM" id="SSF55979">
    <property type="entry name" value="DNA clamp"/>
    <property type="match status" value="1"/>
</dbReference>
<dbReference type="GO" id="GO:0071479">
    <property type="term" value="P:cellular response to ionizing radiation"/>
    <property type="evidence" value="ECO:0007669"/>
    <property type="project" value="TreeGrafter"/>
</dbReference>
<sequence>MEVRALLVAEKLKSFVGALQFVSKSGKEISIECYADTVVLRALNDSHSAAAEITFASSYFREYMLPHELRHRQGTDTPLVKCTTLASTLLSIFKTTKNVISVEITLELEGSPSSEEALEANVIKFRMHCDRMITKTHRIRLTESQTMRPVFDKSASPHRIKIRPFHLMTLLQHIYGTDEVCMSISSTQVKFESYYTNPMDVKNHVHTETTVDNTEFISFAFDEAAAADESEIVQLIFCLKEIKALLAFCVACTLPELSFYFSRGGSPILLATESLQDSTYAAEIVLSTVTTFVTGPSQSTTTGSQEAEYSQKRRRQE</sequence>
<dbReference type="EMBL" id="CAADRA010007042">
    <property type="protein sequence ID" value="VFT98786.1"/>
    <property type="molecule type" value="Genomic_DNA"/>
</dbReference>
<dbReference type="Pfam" id="PF04139">
    <property type="entry name" value="Rad9"/>
    <property type="match status" value="1"/>
</dbReference>
<dbReference type="PANTHER" id="PTHR15237">
    <property type="entry name" value="DNA REPAIR PROTEIN RAD9"/>
    <property type="match status" value="1"/>
</dbReference>
<evidence type="ECO:0000313" key="4">
    <source>
        <dbReference type="Proteomes" id="UP000332933"/>
    </source>
</evidence>
<evidence type="ECO:0000313" key="2">
    <source>
        <dbReference type="EMBL" id="KAF0686056.1"/>
    </source>
</evidence>
<reference evidence="3 4" key="1">
    <citation type="submission" date="2019-03" db="EMBL/GenBank/DDBJ databases">
        <authorList>
            <person name="Gaulin E."/>
            <person name="Dumas B."/>
        </authorList>
    </citation>
    <scope>NUCLEOTIDE SEQUENCE [LARGE SCALE GENOMIC DNA]</scope>
    <source>
        <strain evidence="3">CBS 568.67</strain>
    </source>
</reference>
<accession>A0A485LKP4</accession>
<dbReference type="AlphaFoldDB" id="A0A485LKP4"/>
<dbReference type="OrthoDB" id="60092at2759"/>
<dbReference type="EMBL" id="VJMH01007016">
    <property type="protein sequence ID" value="KAF0686056.1"/>
    <property type="molecule type" value="Genomic_DNA"/>
</dbReference>
<evidence type="ECO:0000256" key="1">
    <source>
        <dbReference type="SAM" id="MobiDB-lite"/>
    </source>
</evidence>
<organism evidence="3 4">
    <name type="scientific">Aphanomyces stellatus</name>
    <dbReference type="NCBI Taxonomy" id="120398"/>
    <lineage>
        <taxon>Eukaryota</taxon>
        <taxon>Sar</taxon>
        <taxon>Stramenopiles</taxon>
        <taxon>Oomycota</taxon>
        <taxon>Saprolegniomycetes</taxon>
        <taxon>Saprolegniales</taxon>
        <taxon>Verrucalvaceae</taxon>
        <taxon>Aphanomyces</taxon>
    </lineage>
</organism>
<dbReference type="Proteomes" id="UP000332933">
    <property type="component" value="Unassembled WGS sequence"/>
</dbReference>
<dbReference type="Gene3D" id="3.70.10.10">
    <property type="match status" value="1"/>
</dbReference>
<dbReference type="InterPro" id="IPR007268">
    <property type="entry name" value="Rad9/Ddc1"/>
</dbReference>
<keyword evidence="4" id="KW-1185">Reference proteome</keyword>
<proteinExistence type="predicted"/>
<protein>
    <submittedName>
        <fullName evidence="3">Aste57867_22118 protein</fullName>
    </submittedName>
</protein>
<feature type="region of interest" description="Disordered" evidence="1">
    <location>
        <begin position="296"/>
        <end position="317"/>
    </location>
</feature>
<dbReference type="GO" id="GO:0000076">
    <property type="term" value="P:DNA replication checkpoint signaling"/>
    <property type="evidence" value="ECO:0007669"/>
    <property type="project" value="TreeGrafter"/>
</dbReference>
<name>A0A485LKP4_9STRA</name>
<reference evidence="2" key="2">
    <citation type="submission" date="2019-06" db="EMBL/GenBank/DDBJ databases">
        <title>Genomics analysis of Aphanomyces spp. identifies a new class of oomycete effector associated with host adaptation.</title>
        <authorList>
            <person name="Gaulin E."/>
        </authorList>
    </citation>
    <scope>NUCLEOTIDE SEQUENCE</scope>
    <source>
        <strain evidence="2">CBS 578.67</strain>
    </source>
</reference>
<dbReference type="GO" id="GO:0030896">
    <property type="term" value="C:checkpoint clamp complex"/>
    <property type="evidence" value="ECO:0007669"/>
    <property type="project" value="InterPro"/>
</dbReference>
<dbReference type="GO" id="GO:0031573">
    <property type="term" value="P:mitotic intra-S DNA damage checkpoint signaling"/>
    <property type="evidence" value="ECO:0007669"/>
    <property type="project" value="TreeGrafter"/>
</dbReference>
<dbReference type="PANTHER" id="PTHR15237:SF0">
    <property type="entry name" value="CELL CYCLE CHECKPOINT CONTROL PROTEIN"/>
    <property type="match status" value="1"/>
</dbReference>